<dbReference type="PANTHER" id="PTHR14027:SF2">
    <property type="entry name" value="RNA POLYMERASE-ASSOCIATED PROTEIN CTR9 HOMOLOG"/>
    <property type="match status" value="1"/>
</dbReference>
<dbReference type="Gene3D" id="1.25.40.10">
    <property type="entry name" value="Tetratricopeptide repeat domain"/>
    <property type="match status" value="1"/>
</dbReference>
<dbReference type="PANTHER" id="PTHR14027">
    <property type="entry name" value="RNA POLYMERASE-ASSOCIATED PROTEIN CTR9"/>
    <property type="match status" value="1"/>
</dbReference>
<dbReference type="GO" id="GO:0016593">
    <property type="term" value="C:Cdc73/Paf1 complex"/>
    <property type="evidence" value="ECO:0007669"/>
    <property type="project" value="TreeGrafter"/>
</dbReference>
<dbReference type="EMBL" id="UOFY01000021">
    <property type="protein sequence ID" value="VAX07871.1"/>
    <property type="molecule type" value="Genomic_DNA"/>
</dbReference>
<evidence type="ECO:0000256" key="2">
    <source>
        <dbReference type="ARBA" id="ARBA00022803"/>
    </source>
</evidence>
<keyword evidence="2" id="KW-0802">TPR repeat</keyword>
<evidence type="ECO:0000313" key="4">
    <source>
        <dbReference type="EMBL" id="VAX07871.1"/>
    </source>
</evidence>
<dbReference type="GO" id="GO:0000993">
    <property type="term" value="F:RNA polymerase II complex binding"/>
    <property type="evidence" value="ECO:0007669"/>
    <property type="project" value="TreeGrafter"/>
</dbReference>
<reference evidence="4" key="1">
    <citation type="submission" date="2018-06" db="EMBL/GenBank/DDBJ databases">
        <authorList>
            <person name="Zhirakovskaya E."/>
        </authorList>
    </citation>
    <scope>NUCLEOTIDE SEQUENCE</scope>
</reference>
<dbReference type="Pfam" id="PF13432">
    <property type="entry name" value="TPR_16"/>
    <property type="match status" value="1"/>
</dbReference>
<keyword evidence="3" id="KW-0812">Transmembrane</keyword>
<evidence type="ECO:0000256" key="3">
    <source>
        <dbReference type="SAM" id="Phobius"/>
    </source>
</evidence>
<organism evidence="4">
    <name type="scientific">hydrothermal vent metagenome</name>
    <dbReference type="NCBI Taxonomy" id="652676"/>
    <lineage>
        <taxon>unclassified sequences</taxon>
        <taxon>metagenomes</taxon>
        <taxon>ecological metagenomes</taxon>
    </lineage>
</organism>
<dbReference type="AlphaFoldDB" id="A0A3B1B1A6"/>
<proteinExistence type="predicted"/>
<dbReference type="SMART" id="SM00028">
    <property type="entry name" value="TPR"/>
    <property type="match status" value="4"/>
</dbReference>
<dbReference type="SUPFAM" id="SSF48452">
    <property type="entry name" value="TPR-like"/>
    <property type="match status" value="1"/>
</dbReference>
<gene>
    <name evidence="4" type="ORF">MNBD_GAMMA25-1131</name>
</gene>
<dbReference type="InterPro" id="IPR011990">
    <property type="entry name" value="TPR-like_helical_dom_sf"/>
</dbReference>
<dbReference type="Pfam" id="PF14559">
    <property type="entry name" value="TPR_19"/>
    <property type="match status" value="1"/>
</dbReference>
<name>A0A3B1B1A6_9ZZZZ</name>
<protein>
    <submittedName>
        <fullName evidence="4">Uncharacterized protein</fullName>
    </submittedName>
</protein>
<dbReference type="GO" id="GO:0006355">
    <property type="term" value="P:regulation of DNA-templated transcription"/>
    <property type="evidence" value="ECO:0007669"/>
    <property type="project" value="InterPro"/>
</dbReference>
<keyword evidence="3" id="KW-0472">Membrane</keyword>
<dbReference type="InterPro" id="IPR031101">
    <property type="entry name" value="Ctr9"/>
</dbReference>
<evidence type="ECO:0000256" key="1">
    <source>
        <dbReference type="ARBA" id="ARBA00022737"/>
    </source>
</evidence>
<keyword evidence="3" id="KW-1133">Transmembrane helix</keyword>
<dbReference type="GO" id="GO:0006368">
    <property type="term" value="P:transcription elongation by RNA polymerase II"/>
    <property type="evidence" value="ECO:0007669"/>
    <property type="project" value="TreeGrafter"/>
</dbReference>
<dbReference type="InterPro" id="IPR019734">
    <property type="entry name" value="TPR_rpt"/>
</dbReference>
<sequence>MSLINQVLKDLERRREEPGLSNTGSFITTPRYMVARGSSATILYVFAAILLVLSLAIGFLFWERVSEIELPLLMTLGQTPPAPAVTFRPIDAEPASATTKPPVEGTIVGLVTADKTEHKVDKIEKIKPANKDLETNINSRMVFDEVDHDESNDSTVDGSIEKQPRQLTRKQRAEQAFHKAYAILKQGDVSHSEDLFRELLRQHPRYIRSREMLAGIYIKAGRYVEAAELLEQGVNINPQHSMFRKLYARVLLEQDGLDKAVRVLEQKLPPIAQHVDYYALLAALYQRQGRHKNAVALYQNMLKENAMVGIWWIGLGISQEKLGESVAARQAYEKARASGTLAVEMIQYADNRLTALKEIGFPEE</sequence>
<accession>A0A3B1B1A6</accession>
<keyword evidence="1" id="KW-0677">Repeat</keyword>
<feature type="transmembrane region" description="Helical" evidence="3">
    <location>
        <begin position="41"/>
        <end position="62"/>
    </location>
</feature>
<dbReference type="PROSITE" id="PS50005">
    <property type="entry name" value="TPR"/>
    <property type="match status" value="1"/>
</dbReference>